<dbReference type="EMBL" id="GL451558">
    <property type="protein sequence ID" value="EFN79030.1"/>
    <property type="molecule type" value="Genomic_DNA"/>
</dbReference>
<evidence type="ECO:0000313" key="2">
    <source>
        <dbReference type="EMBL" id="EFN79030.1"/>
    </source>
</evidence>
<sequence>NWKEEETRIFLELCTEKQIIALMDGKKHKHVNIFHSL</sequence>
<accession>E2BCR8</accession>
<evidence type="ECO:0000313" key="4">
    <source>
        <dbReference type="Proteomes" id="UP000008237"/>
    </source>
</evidence>
<dbReference type="EMBL" id="GL452320">
    <property type="protein sequence ID" value="EFN77531.1"/>
    <property type="molecule type" value="Genomic_DNA"/>
</dbReference>
<name>E2BCR8_HARSA</name>
<protein>
    <submittedName>
        <fullName evidence="3">Uncharacterized protein</fullName>
    </submittedName>
</protein>
<dbReference type="Proteomes" id="UP000008237">
    <property type="component" value="Unassembled WGS sequence"/>
</dbReference>
<feature type="non-terminal residue" evidence="3">
    <location>
        <position position="1"/>
    </location>
</feature>
<evidence type="ECO:0000313" key="1">
    <source>
        <dbReference type="EMBL" id="EFN77531.1"/>
    </source>
</evidence>
<proteinExistence type="predicted"/>
<organism evidence="4">
    <name type="scientific">Harpegnathos saltator</name>
    <name type="common">Jerdon's jumping ant</name>
    <dbReference type="NCBI Taxonomy" id="610380"/>
    <lineage>
        <taxon>Eukaryota</taxon>
        <taxon>Metazoa</taxon>
        <taxon>Ecdysozoa</taxon>
        <taxon>Arthropoda</taxon>
        <taxon>Hexapoda</taxon>
        <taxon>Insecta</taxon>
        <taxon>Pterygota</taxon>
        <taxon>Neoptera</taxon>
        <taxon>Endopterygota</taxon>
        <taxon>Hymenoptera</taxon>
        <taxon>Apocrita</taxon>
        <taxon>Aculeata</taxon>
        <taxon>Formicoidea</taxon>
        <taxon>Formicidae</taxon>
        <taxon>Ponerinae</taxon>
        <taxon>Ponerini</taxon>
        <taxon>Harpegnathos</taxon>
    </lineage>
</organism>
<dbReference type="EMBL" id="GL447354">
    <property type="protein sequence ID" value="EFN86519.1"/>
    <property type="molecule type" value="Genomic_DNA"/>
</dbReference>
<dbReference type="AlphaFoldDB" id="E2BCR8"/>
<evidence type="ECO:0000313" key="3">
    <source>
        <dbReference type="EMBL" id="EFN86519.1"/>
    </source>
</evidence>
<keyword evidence="4" id="KW-1185">Reference proteome</keyword>
<gene>
    <name evidence="3" type="ORF">EAI_02083</name>
    <name evidence="2" type="ORF">EAI_04108</name>
    <name evidence="1" type="ORF">EAI_11544</name>
</gene>
<reference evidence="3 4" key="1">
    <citation type="journal article" date="2010" name="Science">
        <title>Genomic comparison of the ants Camponotus floridanus and Harpegnathos saltator.</title>
        <authorList>
            <person name="Bonasio R."/>
            <person name="Zhang G."/>
            <person name="Ye C."/>
            <person name="Mutti N.S."/>
            <person name="Fang X."/>
            <person name="Qin N."/>
            <person name="Donahue G."/>
            <person name="Yang P."/>
            <person name="Li Q."/>
            <person name="Li C."/>
            <person name="Zhang P."/>
            <person name="Huang Z."/>
            <person name="Berger S.L."/>
            <person name="Reinberg D."/>
            <person name="Wang J."/>
            <person name="Liebig J."/>
        </authorList>
    </citation>
    <scope>NUCLEOTIDE SEQUENCE [LARGE SCALE GENOMIC DNA]</scope>
    <source>
        <strain evidence="3 4">R22 G/1</strain>
    </source>
</reference>
<feature type="non-terminal residue" evidence="3">
    <location>
        <position position="37"/>
    </location>
</feature>